<evidence type="ECO:0000256" key="5">
    <source>
        <dbReference type="ARBA" id="ARBA00022989"/>
    </source>
</evidence>
<keyword evidence="6 8" id="KW-0472">Membrane</keyword>
<evidence type="ECO:0000256" key="7">
    <source>
        <dbReference type="SAM" id="MobiDB-lite"/>
    </source>
</evidence>
<keyword evidence="5 8" id="KW-1133">Transmembrane helix</keyword>
<evidence type="ECO:0000256" key="2">
    <source>
        <dbReference type="ARBA" id="ARBA00007015"/>
    </source>
</evidence>
<feature type="transmembrane region" description="Helical" evidence="8">
    <location>
        <begin position="212"/>
        <end position="231"/>
    </location>
</feature>
<keyword evidence="10" id="KW-1185">Reference proteome</keyword>
<dbReference type="Proteomes" id="UP000037923">
    <property type="component" value="Unassembled WGS sequence"/>
</dbReference>
<dbReference type="GO" id="GO:0016020">
    <property type="term" value="C:membrane"/>
    <property type="evidence" value="ECO:0007669"/>
    <property type="project" value="UniProtKB-SubCell"/>
</dbReference>
<accession>A0A0M9G669</accession>
<dbReference type="InterPro" id="IPR036259">
    <property type="entry name" value="MFS_trans_sf"/>
</dbReference>
<keyword evidence="4 8" id="KW-0812">Transmembrane</keyword>
<dbReference type="EMBL" id="LGTL01000004">
    <property type="protein sequence ID" value="KPA83187.1"/>
    <property type="molecule type" value="Genomic_DNA"/>
</dbReference>
<evidence type="ECO:0000313" key="9">
    <source>
        <dbReference type="EMBL" id="KPA83187.1"/>
    </source>
</evidence>
<feature type="transmembrane region" description="Helical" evidence="8">
    <location>
        <begin position="410"/>
        <end position="429"/>
    </location>
</feature>
<sequence>MPSNREDPAPHEGTAITTPQRTDVPLLRHRRRNDVAPEEVDENSYVDPEAAAMYSAAPWMQHIPLASEAMTGYGPRPVFSLGVCYFFNKGLANQLMNSATYAMLINRFKMPPERYNRLGSMGTLGWSLNAFTAMMCDTFALMGYTKRWYMFISSLLSGVLTIIYAVLPARPSSADTAAAFIFLASFGRANVDILSEGYYTRKMRQHPKPGPALVSYIWCASMAGTIISSAINGPVSDKGVPQVNIYIAGAVQTVISVIFAVNWYQEGRNTEEREEDAYVLFKEELLLREGCVADDDSGANEQEMVGGADGSAHILLGDCSHESREGKLTTCPEHVEGEEGDVNHISDEDERRATQGFVYENPPRRFCCGFIELNSQVIGENWRIFVYSCVMTAAVLAETVGTIFADTLGLLLILVIVSTVCCATSFWALQRTIAMANVFGYLAVMVDITVWGPMYNFYVATEKCLPDGPHFSYTFYTTIGPIVGNIAGIVGVNAFNYIFRTQRYRLVFVLTTFVNIFGNIFDIIIVKRWNTHIGIPDHAMYLFGNAVVYDVCYMIAWMPMIVLISRLCPRGSESMVFAIMSGFRTIGQTTAAQIGTVILEFGWNVPACDFTNLPMVLLVCRVLSPLLVIPLVFLVPNARICDDLDIDGHILQAKIDDADLLAREAVSSTTDTEEKDLAKKGK</sequence>
<feature type="transmembrane region" description="Helical" evidence="8">
    <location>
        <begin position="148"/>
        <end position="167"/>
    </location>
</feature>
<evidence type="ECO:0000256" key="3">
    <source>
        <dbReference type="ARBA" id="ARBA00022448"/>
    </source>
</evidence>
<dbReference type="Pfam" id="PF03092">
    <property type="entry name" value="BT1"/>
    <property type="match status" value="1"/>
</dbReference>
<evidence type="ECO:0000256" key="1">
    <source>
        <dbReference type="ARBA" id="ARBA00004141"/>
    </source>
</evidence>
<dbReference type="SUPFAM" id="SSF103473">
    <property type="entry name" value="MFS general substrate transporter"/>
    <property type="match status" value="1"/>
</dbReference>
<dbReference type="InterPro" id="IPR039309">
    <property type="entry name" value="BT1"/>
</dbReference>
<feature type="region of interest" description="Disordered" evidence="7">
    <location>
        <begin position="1"/>
        <end position="42"/>
    </location>
</feature>
<gene>
    <name evidence="9" type="ORF">ABB37_02876</name>
</gene>
<dbReference type="VEuPathDB" id="TriTrypDB:LpyrH10_04_4260"/>
<dbReference type="GeneID" id="26903167"/>
<feature type="compositionally biased region" description="Basic and acidic residues" evidence="7">
    <location>
        <begin position="1"/>
        <end position="10"/>
    </location>
</feature>
<feature type="transmembrane region" description="Helical" evidence="8">
    <location>
        <begin position="478"/>
        <end position="499"/>
    </location>
</feature>
<proteinExistence type="inferred from homology"/>
<dbReference type="RefSeq" id="XP_015661626.1">
    <property type="nucleotide sequence ID" value="XM_015800024.1"/>
</dbReference>
<comment type="similarity">
    <text evidence="2">Belongs to the major facilitator superfamily. Folate-biopterin transporter (TC 2.A.71) family.</text>
</comment>
<evidence type="ECO:0000256" key="8">
    <source>
        <dbReference type="SAM" id="Phobius"/>
    </source>
</evidence>
<dbReference type="OrthoDB" id="754047at2759"/>
<evidence type="ECO:0000256" key="6">
    <source>
        <dbReference type="ARBA" id="ARBA00023136"/>
    </source>
</evidence>
<dbReference type="PANTHER" id="PTHR31585:SF51">
    <property type="entry name" value="TRANSPORTER, PUTATIVE-RELATED"/>
    <property type="match status" value="1"/>
</dbReference>
<feature type="transmembrane region" description="Helical" evidence="8">
    <location>
        <begin position="546"/>
        <end position="564"/>
    </location>
</feature>
<organism evidence="9 10">
    <name type="scientific">Leptomonas pyrrhocoris</name>
    <name type="common">Firebug parasite</name>
    <dbReference type="NCBI Taxonomy" id="157538"/>
    <lineage>
        <taxon>Eukaryota</taxon>
        <taxon>Discoba</taxon>
        <taxon>Euglenozoa</taxon>
        <taxon>Kinetoplastea</taxon>
        <taxon>Metakinetoplastina</taxon>
        <taxon>Trypanosomatida</taxon>
        <taxon>Trypanosomatidae</taxon>
        <taxon>Leishmaniinae</taxon>
        <taxon>Leptomonas</taxon>
    </lineage>
</organism>
<feature type="transmembrane region" description="Helical" evidence="8">
    <location>
        <begin position="243"/>
        <end position="264"/>
    </location>
</feature>
<evidence type="ECO:0000313" key="10">
    <source>
        <dbReference type="Proteomes" id="UP000037923"/>
    </source>
</evidence>
<dbReference type="AlphaFoldDB" id="A0A0M9G669"/>
<keyword evidence="3" id="KW-0813">Transport</keyword>
<dbReference type="InterPro" id="IPR004324">
    <property type="entry name" value="FBT"/>
</dbReference>
<dbReference type="PANTHER" id="PTHR31585">
    <property type="entry name" value="FOLATE-BIOPTERIN TRANSPORTER 1, CHLOROPLASTIC"/>
    <property type="match status" value="1"/>
</dbReference>
<feature type="transmembrane region" description="Helical" evidence="8">
    <location>
        <begin position="506"/>
        <end position="526"/>
    </location>
</feature>
<comment type="subcellular location">
    <subcellularLocation>
        <location evidence="1">Membrane</location>
        <topology evidence="1">Multi-pass membrane protein</topology>
    </subcellularLocation>
</comment>
<dbReference type="NCBIfam" id="TIGR00788">
    <property type="entry name" value="fbt"/>
    <property type="match status" value="1"/>
</dbReference>
<feature type="transmembrane region" description="Helical" evidence="8">
    <location>
        <begin position="576"/>
        <end position="603"/>
    </location>
</feature>
<feature type="transmembrane region" description="Helical" evidence="8">
    <location>
        <begin position="384"/>
        <end position="404"/>
    </location>
</feature>
<feature type="transmembrane region" description="Helical" evidence="8">
    <location>
        <begin position="615"/>
        <end position="635"/>
    </location>
</feature>
<name>A0A0M9G669_LEPPY</name>
<feature type="transmembrane region" description="Helical" evidence="8">
    <location>
        <begin position="173"/>
        <end position="191"/>
    </location>
</feature>
<evidence type="ECO:0000256" key="4">
    <source>
        <dbReference type="ARBA" id="ARBA00022692"/>
    </source>
</evidence>
<dbReference type="OMA" id="WCASMAG"/>
<protein>
    <submittedName>
        <fullName evidence="9">Putative mitochondrial folate/biopterin transporter</fullName>
    </submittedName>
</protein>
<reference evidence="9 10" key="1">
    <citation type="submission" date="2015-07" db="EMBL/GenBank/DDBJ databases">
        <title>High-quality genome of monoxenous trypanosomatid Leptomonas pyrrhocoris.</title>
        <authorList>
            <person name="Flegontov P."/>
            <person name="Butenko A."/>
            <person name="Firsov S."/>
            <person name="Vlcek C."/>
            <person name="Logacheva M.D."/>
            <person name="Field M."/>
            <person name="Filatov D."/>
            <person name="Flegontova O."/>
            <person name="Gerasimov E."/>
            <person name="Jackson A.P."/>
            <person name="Kelly S."/>
            <person name="Opperdoes F."/>
            <person name="O'Reilly A."/>
            <person name="Votypka J."/>
            <person name="Yurchenko V."/>
            <person name="Lukes J."/>
        </authorList>
    </citation>
    <scope>NUCLEOTIDE SEQUENCE [LARGE SCALE GENOMIC DNA]</scope>
    <source>
        <strain evidence="9">H10</strain>
    </source>
</reference>
<feature type="transmembrane region" description="Helical" evidence="8">
    <location>
        <begin position="438"/>
        <end position="458"/>
    </location>
</feature>
<dbReference type="Gene3D" id="1.20.1250.20">
    <property type="entry name" value="MFS general substrate transporter like domains"/>
    <property type="match status" value="1"/>
</dbReference>
<comment type="caution">
    <text evidence="9">The sequence shown here is derived from an EMBL/GenBank/DDBJ whole genome shotgun (WGS) entry which is preliminary data.</text>
</comment>